<dbReference type="GO" id="GO:0019752">
    <property type="term" value="P:carboxylic acid metabolic process"/>
    <property type="evidence" value="ECO:0007669"/>
    <property type="project" value="InterPro"/>
</dbReference>
<proteinExistence type="inferred from homology"/>
<dbReference type="Gene3D" id="3.40.640.10">
    <property type="entry name" value="Type I PLP-dependent aspartate aminotransferase-like (Major domain)"/>
    <property type="match status" value="1"/>
</dbReference>
<dbReference type="Gene3D" id="1.20.1340.10">
    <property type="entry name" value="dopa decarboxylase, N-terminal domain"/>
    <property type="match status" value="1"/>
</dbReference>
<dbReference type="InterPro" id="IPR002129">
    <property type="entry name" value="PyrdxlP-dep_de-COase"/>
</dbReference>
<dbReference type="GO" id="GO:0030170">
    <property type="term" value="F:pyridoxal phosphate binding"/>
    <property type="evidence" value="ECO:0007669"/>
    <property type="project" value="InterPro"/>
</dbReference>
<dbReference type="InterPro" id="IPR021115">
    <property type="entry name" value="Pyridoxal-P_BS"/>
</dbReference>
<dbReference type="AlphaFoldDB" id="A0A0F9R3K1"/>
<dbReference type="Pfam" id="PF00282">
    <property type="entry name" value="Pyridoxal_deC"/>
    <property type="match status" value="1"/>
</dbReference>
<dbReference type="Gene3D" id="3.90.1150.10">
    <property type="entry name" value="Aspartate Aminotransferase, domain 1"/>
    <property type="match status" value="1"/>
</dbReference>
<dbReference type="InterPro" id="IPR015422">
    <property type="entry name" value="PyrdxlP-dep_Trfase_small"/>
</dbReference>
<reference evidence="6" key="1">
    <citation type="journal article" date="2015" name="Nature">
        <title>Complex archaea that bridge the gap between prokaryotes and eukaryotes.</title>
        <authorList>
            <person name="Spang A."/>
            <person name="Saw J.H."/>
            <person name="Jorgensen S.L."/>
            <person name="Zaremba-Niedzwiedzka K."/>
            <person name="Martijn J."/>
            <person name="Lind A.E."/>
            <person name="van Eijk R."/>
            <person name="Schleper C."/>
            <person name="Guy L."/>
            <person name="Ettema T.J."/>
        </authorList>
    </citation>
    <scope>NUCLEOTIDE SEQUENCE</scope>
</reference>
<name>A0A0F9R3K1_9ZZZZ</name>
<protein>
    <submittedName>
        <fullName evidence="6">Uncharacterized protein</fullName>
    </submittedName>
</protein>
<evidence type="ECO:0000256" key="2">
    <source>
        <dbReference type="ARBA" id="ARBA00009533"/>
    </source>
</evidence>
<dbReference type="InterPro" id="IPR015421">
    <property type="entry name" value="PyrdxlP-dep_Trfase_major"/>
</dbReference>
<evidence type="ECO:0000313" key="6">
    <source>
        <dbReference type="EMBL" id="KKN43772.1"/>
    </source>
</evidence>
<dbReference type="PANTHER" id="PTHR11999">
    <property type="entry name" value="GROUP II PYRIDOXAL-5-PHOSPHATE DECARBOXYLASE"/>
    <property type="match status" value="1"/>
</dbReference>
<dbReference type="GO" id="GO:0005737">
    <property type="term" value="C:cytoplasm"/>
    <property type="evidence" value="ECO:0007669"/>
    <property type="project" value="TreeGrafter"/>
</dbReference>
<sequence>MDKELFKEYGHKFVDWVADYMAELEKLPVLSQVEPGEIRNKLPLEPPVQGEPMEKVFHDFKEIILPGISHWQHPSWYAYFPATNSPPSILAELLTAALGTQCMIWQTSPAAAELEEVVMEWLRQMLGLPEGMAGVIQDTASTATLVALLTAREKATDFKANKEGLKKTLVIYASEETHSSIEKGAKIAGYGSENLRYIPTDESFAMIPSKLEEAVERDKKDGLQPACVVATLGTTSSTAIDPLAAIGKICRRHSLWLHVDAAFAGTAAILPEKKSMLEGAEDVDSFVFNPHKWMLTNFDCSAYFVKDPDVLIRTFEIHPEYLKTGQDAQVKNFRDWGIQLGRRFRALKLWFVIRSYGVEGLQKIVREHIRLARKFKEWVEEHEDFELMAPVSLSLVCFRLNDGRDEEALNDLNGRLLESLNQTGKVFLTHTSLRGKYVLRLSIGSRTTEERHVKEAWELIKTKAAEVLK</sequence>
<dbReference type="PROSITE" id="PS00392">
    <property type="entry name" value="DDC_GAD_HDC_YDC"/>
    <property type="match status" value="1"/>
</dbReference>
<evidence type="ECO:0000256" key="3">
    <source>
        <dbReference type="ARBA" id="ARBA00022793"/>
    </source>
</evidence>
<dbReference type="GO" id="GO:0016831">
    <property type="term" value="F:carboxy-lyase activity"/>
    <property type="evidence" value="ECO:0007669"/>
    <property type="project" value="UniProtKB-KW"/>
</dbReference>
<dbReference type="GO" id="GO:0006520">
    <property type="term" value="P:amino acid metabolic process"/>
    <property type="evidence" value="ECO:0007669"/>
    <property type="project" value="InterPro"/>
</dbReference>
<dbReference type="InterPro" id="IPR015424">
    <property type="entry name" value="PyrdxlP-dep_Trfase"/>
</dbReference>
<organism evidence="6">
    <name type="scientific">marine sediment metagenome</name>
    <dbReference type="NCBI Taxonomy" id="412755"/>
    <lineage>
        <taxon>unclassified sequences</taxon>
        <taxon>metagenomes</taxon>
        <taxon>ecological metagenomes</taxon>
    </lineage>
</organism>
<dbReference type="SUPFAM" id="SSF53383">
    <property type="entry name" value="PLP-dependent transferases"/>
    <property type="match status" value="1"/>
</dbReference>
<evidence type="ECO:0000256" key="5">
    <source>
        <dbReference type="ARBA" id="ARBA00023239"/>
    </source>
</evidence>
<keyword evidence="5" id="KW-0456">Lyase</keyword>
<dbReference type="CDD" id="cd06450">
    <property type="entry name" value="DOPA_deC_like"/>
    <property type="match status" value="1"/>
</dbReference>
<comment type="cofactor">
    <cofactor evidence="1">
        <name>pyridoxal 5'-phosphate</name>
        <dbReference type="ChEBI" id="CHEBI:597326"/>
    </cofactor>
</comment>
<gene>
    <name evidence="6" type="ORF">LCGC14_0699920</name>
</gene>
<comment type="similarity">
    <text evidence="2">Belongs to the group II decarboxylase family.</text>
</comment>
<accession>A0A0F9R3K1</accession>
<dbReference type="PRINTS" id="PR00800">
    <property type="entry name" value="YHDCRBOXLASE"/>
</dbReference>
<keyword evidence="3" id="KW-0210">Decarboxylase</keyword>
<keyword evidence="4" id="KW-0663">Pyridoxal phosphate</keyword>
<evidence type="ECO:0000256" key="1">
    <source>
        <dbReference type="ARBA" id="ARBA00001933"/>
    </source>
</evidence>
<comment type="caution">
    <text evidence="6">The sequence shown here is derived from an EMBL/GenBank/DDBJ whole genome shotgun (WGS) entry which is preliminary data.</text>
</comment>
<dbReference type="EMBL" id="LAZR01001490">
    <property type="protein sequence ID" value="KKN43772.1"/>
    <property type="molecule type" value="Genomic_DNA"/>
</dbReference>
<dbReference type="PANTHER" id="PTHR11999:SF70">
    <property type="entry name" value="MIP05841P"/>
    <property type="match status" value="1"/>
</dbReference>
<dbReference type="InterPro" id="IPR010977">
    <property type="entry name" value="Aromatic_deC"/>
</dbReference>
<evidence type="ECO:0000256" key="4">
    <source>
        <dbReference type="ARBA" id="ARBA00022898"/>
    </source>
</evidence>